<keyword evidence="6" id="KW-1185">Reference proteome</keyword>
<proteinExistence type="inferred from homology"/>
<sequence length="251" mass="25975">MRSSFIALALSAMIATPIASPAFAEDFTIFAAASLKTALDEVAGEWEKTTGDKVTISYAGSGQLAKQIQQGAPADLFISAAVNWMDEVEKSGHIDASSRKDLLGNTLVLVGHGEGKTLDLATLPEALGDGKLAMGLLESVPAGQYGKQALEKLGLWDRVESHVAQADNVRAALTLVATGEAPFGIVYGSDAVAEKGVSVAATFPADSHDPIIYPAALVAGSTSTQVGAFFESLQQEPAKSVLEGQGFTVLP</sequence>
<comment type="similarity">
    <text evidence="1">Belongs to the bacterial solute-binding protein ModA family.</text>
</comment>
<reference evidence="6" key="1">
    <citation type="journal article" date="2019" name="Int. J. Syst. Evol. Microbiol.">
        <title>The Global Catalogue of Microorganisms (GCM) 10K type strain sequencing project: providing services to taxonomists for standard genome sequencing and annotation.</title>
        <authorList>
            <consortium name="The Broad Institute Genomics Platform"/>
            <consortium name="The Broad Institute Genome Sequencing Center for Infectious Disease"/>
            <person name="Wu L."/>
            <person name="Ma J."/>
        </authorList>
    </citation>
    <scope>NUCLEOTIDE SEQUENCE [LARGE SCALE GENOMIC DNA]</scope>
    <source>
        <strain evidence="6">CECT 8482</strain>
    </source>
</reference>
<dbReference type="Gene3D" id="3.40.190.10">
    <property type="entry name" value="Periplasmic binding protein-like II"/>
    <property type="match status" value="2"/>
</dbReference>
<keyword evidence="2" id="KW-0479">Metal-binding</keyword>
<gene>
    <name evidence="5" type="primary">modA</name>
    <name evidence="5" type="ORF">QWZ10_13310</name>
</gene>
<feature type="signal peptide" evidence="4">
    <location>
        <begin position="1"/>
        <end position="24"/>
    </location>
</feature>
<evidence type="ECO:0000256" key="4">
    <source>
        <dbReference type="SAM" id="SignalP"/>
    </source>
</evidence>
<dbReference type="RefSeq" id="WP_377682776.1">
    <property type="nucleotide sequence ID" value="NZ_JBHMDZ010000001.1"/>
</dbReference>
<evidence type="ECO:0000256" key="1">
    <source>
        <dbReference type="ARBA" id="ARBA00009175"/>
    </source>
</evidence>
<dbReference type="PANTHER" id="PTHR30632">
    <property type="entry name" value="MOLYBDATE-BINDING PERIPLASMIC PROTEIN"/>
    <property type="match status" value="1"/>
</dbReference>
<evidence type="ECO:0000256" key="3">
    <source>
        <dbReference type="ARBA" id="ARBA00022729"/>
    </source>
</evidence>
<dbReference type="InterPro" id="IPR050682">
    <property type="entry name" value="ModA/WtpA"/>
</dbReference>
<dbReference type="PIRSF" id="PIRSF004846">
    <property type="entry name" value="ModA"/>
    <property type="match status" value="1"/>
</dbReference>
<feature type="chain" id="PRO_5046744459" evidence="4">
    <location>
        <begin position="25"/>
        <end position="251"/>
    </location>
</feature>
<evidence type="ECO:0000313" key="6">
    <source>
        <dbReference type="Proteomes" id="UP001243846"/>
    </source>
</evidence>
<evidence type="ECO:0000313" key="5">
    <source>
        <dbReference type="EMBL" id="MDN3712483.1"/>
    </source>
</evidence>
<dbReference type="Pfam" id="PF13531">
    <property type="entry name" value="SBP_bac_11"/>
    <property type="match status" value="1"/>
</dbReference>
<name>A0ABT8D6U0_9RHOB</name>
<dbReference type="PANTHER" id="PTHR30632:SF17">
    <property type="entry name" value="MOLYBDATE-BINDING PROTEIN MODA"/>
    <property type="match status" value="1"/>
</dbReference>
<dbReference type="EMBL" id="JAUFRC010000001">
    <property type="protein sequence ID" value="MDN3712483.1"/>
    <property type="molecule type" value="Genomic_DNA"/>
</dbReference>
<organism evidence="5 6">
    <name type="scientific">Paracoccus cavernae</name>
    <dbReference type="NCBI Taxonomy" id="1571207"/>
    <lineage>
        <taxon>Bacteria</taxon>
        <taxon>Pseudomonadati</taxon>
        <taxon>Pseudomonadota</taxon>
        <taxon>Alphaproteobacteria</taxon>
        <taxon>Rhodobacterales</taxon>
        <taxon>Paracoccaceae</taxon>
        <taxon>Paracoccus</taxon>
    </lineage>
</organism>
<keyword evidence="3 4" id="KW-0732">Signal</keyword>
<comment type="caution">
    <text evidence="5">The sequence shown here is derived from an EMBL/GenBank/DDBJ whole genome shotgun (WGS) entry which is preliminary data.</text>
</comment>
<dbReference type="InterPro" id="IPR005950">
    <property type="entry name" value="ModA"/>
</dbReference>
<accession>A0ABT8D6U0</accession>
<dbReference type="Proteomes" id="UP001243846">
    <property type="component" value="Unassembled WGS sequence"/>
</dbReference>
<protein>
    <submittedName>
        <fullName evidence="5">Molybdate ABC transporter substrate-binding protein</fullName>
    </submittedName>
</protein>
<dbReference type="SUPFAM" id="SSF53850">
    <property type="entry name" value="Periplasmic binding protein-like II"/>
    <property type="match status" value="1"/>
</dbReference>
<dbReference type="NCBIfam" id="TIGR01256">
    <property type="entry name" value="modA"/>
    <property type="match status" value="1"/>
</dbReference>
<evidence type="ECO:0000256" key="2">
    <source>
        <dbReference type="ARBA" id="ARBA00022723"/>
    </source>
</evidence>